<evidence type="ECO:0000313" key="3">
    <source>
        <dbReference type="EMBL" id="MDF8266309.1"/>
    </source>
</evidence>
<feature type="domain" description="LytR/CpsA/Psr regulator C-terminal" evidence="2">
    <location>
        <begin position="40"/>
        <end position="127"/>
    </location>
</feature>
<dbReference type="Gene3D" id="3.30.70.2390">
    <property type="match status" value="2"/>
</dbReference>
<dbReference type="PANTHER" id="PTHR33392">
    <property type="entry name" value="POLYISOPRENYL-TEICHOIC ACID--PEPTIDOGLYCAN TEICHOIC ACID TRANSFERASE TAGU"/>
    <property type="match status" value="1"/>
</dbReference>
<feature type="domain" description="LytR/CpsA/Psr regulator C-terminal" evidence="2">
    <location>
        <begin position="139"/>
        <end position="227"/>
    </location>
</feature>
<dbReference type="InterPro" id="IPR050922">
    <property type="entry name" value="LytR/CpsA/Psr_CW_biosynth"/>
</dbReference>
<protein>
    <submittedName>
        <fullName evidence="3">LytR C-terminal domain-containing protein</fullName>
    </submittedName>
</protein>
<feature type="region of interest" description="Disordered" evidence="1">
    <location>
        <begin position="1"/>
        <end position="27"/>
    </location>
</feature>
<keyword evidence="4" id="KW-1185">Reference proteome</keyword>
<name>A0ABT6CBP3_9MICO</name>
<reference evidence="3 4" key="1">
    <citation type="submission" date="2023-03" db="EMBL/GenBank/DDBJ databases">
        <title>YIM 133296 draft genome.</title>
        <authorList>
            <person name="Xiong L."/>
        </authorList>
    </citation>
    <scope>NUCLEOTIDE SEQUENCE [LARGE SCALE GENOMIC DNA]</scope>
    <source>
        <strain evidence="3 4">YIM 133296</strain>
    </source>
</reference>
<gene>
    <name evidence="3" type="ORF">P4R38_18825</name>
</gene>
<proteinExistence type="predicted"/>
<evidence type="ECO:0000256" key="1">
    <source>
        <dbReference type="SAM" id="MobiDB-lite"/>
    </source>
</evidence>
<dbReference type="EMBL" id="JAROAV010000053">
    <property type="protein sequence ID" value="MDF8266309.1"/>
    <property type="molecule type" value="Genomic_DNA"/>
</dbReference>
<dbReference type="Proteomes" id="UP001528912">
    <property type="component" value="Unassembled WGS sequence"/>
</dbReference>
<dbReference type="PANTHER" id="PTHR33392:SF6">
    <property type="entry name" value="POLYISOPRENYL-TEICHOIC ACID--PEPTIDOGLYCAN TEICHOIC ACID TRANSFERASE TAGU"/>
    <property type="match status" value="1"/>
</dbReference>
<evidence type="ECO:0000313" key="4">
    <source>
        <dbReference type="Proteomes" id="UP001528912"/>
    </source>
</evidence>
<sequence>MSMAVAGCGGGARGEEPKATPSCPTTVPKPTVKIAPSTIYLNIVNAGNQNGAAGRASKQLGWRGFHVLETKSQSLMDDRPVPKAAEIRYGKGGLQIALTLATQVKNPVLTEDDRSNPTVDLVIGDAFGLVPLPPTPAKDVQINVYNTTYRAGLSGQVAAAMRARGFQILSNDNDPRRRFLPNDVAYIISGERGEPAARRVALQLKGAKLQQDGRQDNTVDVVIGNHYTALVPTAQATPAPTPTVPRPPGC</sequence>
<comment type="caution">
    <text evidence="3">The sequence shown here is derived from an EMBL/GenBank/DDBJ whole genome shotgun (WGS) entry which is preliminary data.</text>
</comment>
<accession>A0ABT6CBP3</accession>
<dbReference type="RefSeq" id="WP_275238168.1">
    <property type="nucleotide sequence ID" value="NZ_JARFJC010000022.1"/>
</dbReference>
<evidence type="ECO:0000259" key="2">
    <source>
        <dbReference type="Pfam" id="PF13399"/>
    </source>
</evidence>
<dbReference type="InterPro" id="IPR027381">
    <property type="entry name" value="LytR/CpsA/Psr_C"/>
</dbReference>
<dbReference type="Pfam" id="PF13399">
    <property type="entry name" value="LytR_C"/>
    <property type="match status" value="2"/>
</dbReference>
<organism evidence="3 4">
    <name type="scientific">Luteipulveratus flavus</name>
    <dbReference type="NCBI Taxonomy" id="3031728"/>
    <lineage>
        <taxon>Bacteria</taxon>
        <taxon>Bacillati</taxon>
        <taxon>Actinomycetota</taxon>
        <taxon>Actinomycetes</taxon>
        <taxon>Micrococcales</taxon>
        <taxon>Dermacoccaceae</taxon>
        <taxon>Luteipulveratus</taxon>
    </lineage>
</organism>